<evidence type="ECO:0000256" key="1">
    <source>
        <dbReference type="ARBA" id="ARBA00002397"/>
    </source>
</evidence>
<gene>
    <name evidence="4" type="ORF">F7R26_034040</name>
</gene>
<dbReference type="Proteomes" id="UP000397656">
    <property type="component" value="Chromosome 2"/>
</dbReference>
<keyword evidence="4" id="KW-0282">Flagellum</keyword>
<evidence type="ECO:0000313" key="5">
    <source>
        <dbReference type="Proteomes" id="UP000397656"/>
    </source>
</evidence>
<keyword evidence="4" id="KW-0966">Cell projection</keyword>
<dbReference type="AlphaFoldDB" id="A0A643FJP8"/>
<proteinExistence type="inferred from homology"/>
<organism evidence="4 5">
    <name type="scientific">Cupriavidus basilensis</name>
    <dbReference type="NCBI Taxonomy" id="68895"/>
    <lineage>
        <taxon>Bacteria</taxon>
        <taxon>Pseudomonadati</taxon>
        <taxon>Pseudomonadota</taxon>
        <taxon>Betaproteobacteria</taxon>
        <taxon>Burkholderiales</taxon>
        <taxon>Burkholderiaceae</taxon>
        <taxon>Cupriavidus</taxon>
    </lineage>
</organism>
<name>A0A643FJP8_9BURK</name>
<dbReference type="RefSeq" id="WP_150992437.1">
    <property type="nucleotide sequence ID" value="NZ_CP062804.1"/>
</dbReference>
<evidence type="ECO:0000313" key="4">
    <source>
        <dbReference type="EMBL" id="QOT79703.1"/>
    </source>
</evidence>
<evidence type="ECO:0000256" key="2">
    <source>
        <dbReference type="ARBA" id="ARBA00007703"/>
    </source>
</evidence>
<comment type="similarity">
    <text evidence="2">Belongs to the FlgN family.</text>
</comment>
<comment type="function">
    <text evidence="1">Required for the efficient initiation of filament assembly.</text>
</comment>
<dbReference type="GeneID" id="98405990"/>
<dbReference type="Gene3D" id="1.20.58.300">
    <property type="entry name" value="FlgN-like"/>
    <property type="match status" value="1"/>
</dbReference>
<evidence type="ECO:0000256" key="3">
    <source>
        <dbReference type="ARBA" id="ARBA00022795"/>
    </source>
</evidence>
<keyword evidence="3" id="KW-1005">Bacterial flagellum biogenesis</keyword>
<sequence length="152" mass="16139">MSQSLIQNLSRETELVREFSAVLGEERKLLKTGDYHALAAALDRKVELAGLLGALTTAREAQMGALGIRVAAGGQLVGRHIDPGTETAWRSLLLAARTARDGNELNAAVVDALRGYTDEAIQVLRQRGDTATVYGRDGRTQTGPQGVSLANG</sequence>
<dbReference type="InterPro" id="IPR036679">
    <property type="entry name" value="FlgN-like_sf"/>
</dbReference>
<dbReference type="InterPro" id="IPR007809">
    <property type="entry name" value="FlgN-like"/>
</dbReference>
<reference evidence="4 5" key="1">
    <citation type="submission" date="2020-10" db="EMBL/GenBank/DDBJ databases">
        <title>Complete genome sequence of Cupriavidus basilensis CCUG 49340T.</title>
        <authorList>
            <person name="Salva-Serra F."/>
            <person name="Donoso R.A."/>
            <person name="Cho K.H."/>
            <person name="Yoo J.A."/>
            <person name="Lee K."/>
            <person name="Yoon S.-H."/>
            <person name="Perez-Pantoja D."/>
            <person name="Moore E.R.B."/>
        </authorList>
    </citation>
    <scope>NUCLEOTIDE SEQUENCE [LARGE SCALE GENOMIC DNA]</scope>
    <source>
        <strain evidence="5">CCUG 49340</strain>
    </source>
</reference>
<dbReference type="GO" id="GO:0044780">
    <property type="term" value="P:bacterial-type flagellum assembly"/>
    <property type="evidence" value="ECO:0007669"/>
    <property type="project" value="InterPro"/>
</dbReference>
<dbReference type="SUPFAM" id="SSF140566">
    <property type="entry name" value="FlgN-like"/>
    <property type="match status" value="1"/>
</dbReference>
<keyword evidence="4" id="KW-0969">Cilium</keyword>
<accession>A0A643FJP8</accession>
<protein>
    <submittedName>
        <fullName evidence="4">Flagellar protein FlgN</fullName>
    </submittedName>
</protein>
<dbReference type="Pfam" id="PF05130">
    <property type="entry name" value="FlgN"/>
    <property type="match status" value="1"/>
</dbReference>
<dbReference type="EMBL" id="CP062804">
    <property type="protein sequence ID" value="QOT79703.1"/>
    <property type="molecule type" value="Genomic_DNA"/>
</dbReference>